<accession>A0A7X0HC34</accession>
<gene>
    <name evidence="2" type="ORF">HNQ40_003441</name>
</gene>
<organism evidence="2 3">
    <name type="scientific">Algisphaera agarilytica</name>
    <dbReference type="NCBI Taxonomy" id="1385975"/>
    <lineage>
        <taxon>Bacteria</taxon>
        <taxon>Pseudomonadati</taxon>
        <taxon>Planctomycetota</taxon>
        <taxon>Phycisphaerae</taxon>
        <taxon>Phycisphaerales</taxon>
        <taxon>Phycisphaeraceae</taxon>
        <taxon>Algisphaera</taxon>
    </lineage>
</organism>
<sequence length="115" mass="12756">MLDPITQLPGQRTLHLPDASDPAGDQAANESALQGYFDWQVTTLMLAYDLNDPVDGSTPDAGEQRRRSIEEEVRTMTLAVVPDIYLNDQTLDWPPDLMMNITRTTLKRAADIAGL</sequence>
<reference evidence="2 3" key="1">
    <citation type="submission" date="2020-08" db="EMBL/GenBank/DDBJ databases">
        <title>Genomic Encyclopedia of Type Strains, Phase IV (KMG-IV): sequencing the most valuable type-strain genomes for metagenomic binning, comparative biology and taxonomic classification.</title>
        <authorList>
            <person name="Goeker M."/>
        </authorList>
    </citation>
    <scope>NUCLEOTIDE SEQUENCE [LARGE SCALE GENOMIC DNA]</scope>
    <source>
        <strain evidence="2 3">DSM 103725</strain>
    </source>
</reference>
<dbReference type="Proteomes" id="UP000541810">
    <property type="component" value="Unassembled WGS sequence"/>
</dbReference>
<evidence type="ECO:0000313" key="2">
    <source>
        <dbReference type="EMBL" id="MBB6431635.1"/>
    </source>
</evidence>
<feature type="region of interest" description="Disordered" evidence="1">
    <location>
        <begin position="1"/>
        <end position="29"/>
    </location>
</feature>
<dbReference type="RefSeq" id="WP_184679090.1">
    <property type="nucleotide sequence ID" value="NZ_JACHGY010000001.1"/>
</dbReference>
<keyword evidence="3" id="KW-1185">Reference proteome</keyword>
<protein>
    <submittedName>
        <fullName evidence="2">Uncharacterized protein</fullName>
    </submittedName>
</protein>
<evidence type="ECO:0000256" key="1">
    <source>
        <dbReference type="SAM" id="MobiDB-lite"/>
    </source>
</evidence>
<dbReference type="EMBL" id="JACHGY010000001">
    <property type="protein sequence ID" value="MBB6431635.1"/>
    <property type="molecule type" value="Genomic_DNA"/>
</dbReference>
<proteinExistence type="predicted"/>
<comment type="caution">
    <text evidence="2">The sequence shown here is derived from an EMBL/GenBank/DDBJ whole genome shotgun (WGS) entry which is preliminary data.</text>
</comment>
<name>A0A7X0HC34_9BACT</name>
<dbReference type="AlphaFoldDB" id="A0A7X0HC34"/>
<evidence type="ECO:0000313" key="3">
    <source>
        <dbReference type="Proteomes" id="UP000541810"/>
    </source>
</evidence>